<organism evidence="3 4">
    <name type="scientific">Stenotrophomonas ginsengisoli</name>
    <dbReference type="NCBI Taxonomy" id="336566"/>
    <lineage>
        <taxon>Bacteria</taxon>
        <taxon>Pseudomonadati</taxon>
        <taxon>Pseudomonadota</taxon>
        <taxon>Gammaproteobacteria</taxon>
        <taxon>Lysobacterales</taxon>
        <taxon>Lysobacteraceae</taxon>
        <taxon>Stenotrophomonas</taxon>
    </lineage>
</organism>
<protein>
    <recommendedName>
        <fullName evidence="2">BD-FAE-like domain-containing protein</fullName>
    </recommendedName>
</protein>
<dbReference type="AlphaFoldDB" id="A0A0R0D4V8"/>
<dbReference type="GO" id="GO:0016787">
    <property type="term" value="F:hydrolase activity"/>
    <property type="evidence" value="ECO:0007669"/>
    <property type="project" value="UniProtKB-KW"/>
</dbReference>
<dbReference type="RefSeq" id="WP_057638056.1">
    <property type="nucleotide sequence ID" value="NZ_LDJM01000022.1"/>
</dbReference>
<accession>A0A0R0D4V8</accession>
<dbReference type="OrthoDB" id="9771666at2"/>
<name>A0A0R0D4V8_9GAMM</name>
<evidence type="ECO:0000259" key="2">
    <source>
        <dbReference type="Pfam" id="PF20434"/>
    </source>
</evidence>
<dbReference type="InterPro" id="IPR049492">
    <property type="entry name" value="BD-FAE-like_dom"/>
</dbReference>
<dbReference type="InterPro" id="IPR029058">
    <property type="entry name" value="AB_hydrolase_fold"/>
</dbReference>
<dbReference type="InterPro" id="IPR050300">
    <property type="entry name" value="GDXG_lipolytic_enzyme"/>
</dbReference>
<comment type="caution">
    <text evidence="3">The sequence shown here is derived from an EMBL/GenBank/DDBJ whole genome shotgun (WGS) entry which is preliminary data.</text>
</comment>
<evidence type="ECO:0000256" key="1">
    <source>
        <dbReference type="ARBA" id="ARBA00022801"/>
    </source>
</evidence>
<dbReference type="Gene3D" id="3.40.50.1820">
    <property type="entry name" value="alpha/beta hydrolase"/>
    <property type="match status" value="1"/>
</dbReference>
<sequence length="325" mass="35152">MKRRTVYGLGLGLGALLGIPAALRLSPWPGALLIKQLFNHGDAQTLARLAPHVPDDVRHLADLAYGSHADEHLDIYLPAAAPQPLPTVVWVHGGGWVAGSRKAVSHWLRILASAGYATVAVGYSTSRRDARYPTPLRQVNQALGWLHEQADSLGLDTHRLVLGGSSAGAQISAQLALMGSSAGYARRLGMAPHPLLQQLRGLVLLSGAFDLAGVGRNWFVDSLLWAYTGKRDFRNDARLQLMAITPNVNAKLPPCFVTSGNADPLEPQARALDQRLRSLGVDVDSLFFAPGHQPRLLHEYQFNLDSAEGQLSQQRLLAFLARVCA</sequence>
<gene>
    <name evidence="3" type="ORF">ABB30_09425</name>
</gene>
<feature type="domain" description="BD-FAE-like" evidence="2">
    <location>
        <begin position="73"/>
        <end position="269"/>
    </location>
</feature>
<keyword evidence="1" id="KW-0378">Hydrolase</keyword>
<dbReference type="STRING" id="336566.ABB30_09425"/>
<dbReference type="PANTHER" id="PTHR48081">
    <property type="entry name" value="AB HYDROLASE SUPERFAMILY PROTEIN C4A8.06C"/>
    <property type="match status" value="1"/>
</dbReference>
<reference evidence="3 4" key="1">
    <citation type="submission" date="2015-05" db="EMBL/GenBank/DDBJ databases">
        <title>Genome sequencing and analysis of members of genus Stenotrophomonas.</title>
        <authorList>
            <person name="Patil P.P."/>
            <person name="Midha S."/>
            <person name="Patil P.B."/>
        </authorList>
    </citation>
    <scope>NUCLEOTIDE SEQUENCE [LARGE SCALE GENOMIC DNA]</scope>
    <source>
        <strain evidence="3 4">DSM 24757</strain>
    </source>
</reference>
<dbReference type="Pfam" id="PF20434">
    <property type="entry name" value="BD-FAE"/>
    <property type="match status" value="1"/>
</dbReference>
<dbReference type="Proteomes" id="UP000050956">
    <property type="component" value="Unassembled WGS sequence"/>
</dbReference>
<dbReference type="PATRIC" id="fig|336566.3.peg.1303"/>
<evidence type="ECO:0000313" key="4">
    <source>
        <dbReference type="Proteomes" id="UP000050956"/>
    </source>
</evidence>
<keyword evidence="4" id="KW-1185">Reference proteome</keyword>
<dbReference type="SUPFAM" id="SSF53474">
    <property type="entry name" value="alpha/beta-Hydrolases"/>
    <property type="match status" value="1"/>
</dbReference>
<evidence type="ECO:0000313" key="3">
    <source>
        <dbReference type="EMBL" id="KRG76534.1"/>
    </source>
</evidence>
<dbReference type="EMBL" id="LDJM01000022">
    <property type="protein sequence ID" value="KRG76534.1"/>
    <property type="molecule type" value="Genomic_DNA"/>
</dbReference>
<proteinExistence type="predicted"/>